<dbReference type="InterPro" id="IPR022352">
    <property type="entry name" value="Ins/IGF/rlx"/>
</dbReference>
<dbReference type="RefSeq" id="XP_022290164.1">
    <property type="nucleotide sequence ID" value="XM_022434456.1"/>
</dbReference>
<dbReference type="Pfam" id="PF00049">
    <property type="entry name" value="Insulin"/>
    <property type="match status" value="1"/>
</dbReference>
<dbReference type="OrthoDB" id="6139049at2759"/>
<reference evidence="5" key="1">
    <citation type="submission" date="2025-08" db="UniProtKB">
        <authorList>
            <consortium name="RefSeq"/>
        </authorList>
    </citation>
    <scope>IDENTIFICATION</scope>
    <source>
        <tissue evidence="5">Whole sample</tissue>
    </source>
</reference>
<dbReference type="InterPro" id="IPR036438">
    <property type="entry name" value="Insulin-like_sf"/>
</dbReference>
<evidence type="ECO:0000313" key="5">
    <source>
        <dbReference type="RefSeq" id="XP_022290164.1"/>
    </source>
</evidence>
<dbReference type="InterPro" id="IPR016179">
    <property type="entry name" value="Insulin-like"/>
</dbReference>
<accession>A0A8B8AJF9</accession>
<dbReference type="PRINTS" id="PR00276">
    <property type="entry name" value="INSULINFAMLY"/>
</dbReference>
<sequence>MSAENTWIIISFCFFQLLCPVFGGFEKVCTFETYQRGVHAQGACGENLPTMLTLVCSDKIKRSGRSRQDKITDLWKLNSTLQEDTLQRSVLQQQNISPWKSMIKRMLASKEKALSFLSGKFDFSRSKKKKPGKDYGDVGIVCECCYHQCQISEFEDYCAK</sequence>
<comment type="similarity">
    <text evidence="1">Belongs to the insulin family.</text>
</comment>
<dbReference type="SMART" id="SM00078">
    <property type="entry name" value="IlGF"/>
    <property type="match status" value="1"/>
</dbReference>
<dbReference type="KEGG" id="cvn:111101835"/>
<dbReference type="GeneID" id="111101835"/>
<feature type="signal peptide" evidence="2">
    <location>
        <begin position="1"/>
        <end position="23"/>
    </location>
</feature>
<evidence type="ECO:0000259" key="3">
    <source>
        <dbReference type="SMART" id="SM00078"/>
    </source>
</evidence>
<dbReference type="Proteomes" id="UP000694844">
    <property type="component" value="Chromosome 6"/>
</dbReference>
<evidence type="ECO:0000313" key="4">
    <source>
        <dbReference type="Proteomes" id="UP000694844"/>
    </source>
</evidence>
<name>A0A8B8AJF9_CRAVI</name>
<feature type="chain" id="PRO_5034145170" evidence="2">
    <location>
        <begin position="24"/>
        <end position="160"/>
    </location>
</feature>
<organism evidence="4 5">
    <name type="scientific">Crassostrea virginica</name>
    <name type="common">Eastern oyster</name>
    <dbReference type="NCBI Taxonomy" id="6565"/>
    <lineage>
        <taxon>Eukaryota</taxon>
        <taxon>Metazoa</taxon>
        <taxon>Spiralia</taxon>
        <taxon>Lophotrochozoa</taxon>
        <taxon>Mollusca</taxon>
        <taxon>Bivalvia</taxon>
        <taxon>Autobranchia</taxon>
        <taxon>Pteriomorphia</taxon>
        <taxon>Ostreida</taxon>
        <taxon>Ostreoidea</taxon>
        <taxon>Ostreidae</taxon>
        <taxon>Crassostrea</taxon>
    </lineage>
</organism>
<dbReference type="AlphaFoldDB" id="A0A8B8AJF9"/>
<evidence type="ECO:0000256" key="1">
    <source>
        <dbReference type="ARBA" id="ARBA00009034"/>
    </source>
</evidence>
<proteinExistence type="inferred from homology"/>
<keyword evidence="2" id="KW-0732">Signal</keyword>
<gene>
    <name evidence="5" type="primary">LOC111101835</name>
</gene>
<dbReference type="SUPFAM" id="SSF56994">
    <property type="entry name" value="Insulin-like"/>
    <property type="match status" value="1"/>
</dbReference>
<protein>
    <submittedName>
        <fullName evidence="5">Con-Ins Im2-like</fullName>
    </submittedName>
</protein>
<dbReference type="GO" id="GO:0005576">
    <property type="term" value="C:extracellular region"/>
    <property type="evidence" value="ECO:0007669"/>
    <property type="project" value="InterPro"/>
</dbReference>
<keyword evidence="4" id="KW-1185">Reference proteome</keyword>
<feature type="domain" description="Insulin-like" evidence="3">
    <location>
        <begin position="41"/>
        <end position="158"/>
    </location>
</feature>
<evidence type="ECO:0000256" key="2">
    <source>
        <dbReference type="SAM" id="SignalP"/>
    </source>
</evidence>
<dbReference type="GO" id="GO:0005179">
    <property type="term" value="F:hormone activity"/>
    <property type="evidence" value="ECO:0007669"/>
    <property type="project" value="InterPro"/>
</dbReference>
<dbReference type="Gene3D" id="1.10.100.10">
    <property type="entry name" value="Insulin-like"/>
    <property type="match status" value="1"/>
</dbReference>